<evidence type="ECO:0000259" key="1">
    <source>
        <dbReference type="Pfam" id="PF13700"/>
    </source>
</evidence>
<keyword evidence="3" id="KW-1185">Reference proteome</keyword>
<comment type="caution">
    <text evidence="2">The sequence shown here is derived from an EMBL/GenBank/DDBJ whole genome shotgun (WGS) entry which is preliminary data.</text>
</comment>
<reference evidence="2 3" key="1">
    <citation type="submission" date="2015-11" db="EMBL/GenBank/DDBJ databases">
        <title>Genomic analysis of 38 Legionella species identifies large and diverse effector repertoires.</title>
        <authorList>
            <person name="Burstein D."/>
            <person name="Amaro F."/>
            <person name="Zusman T."/>
            <person name="Lifshitz Z."/>
            <person name="Cohen O."/>
            <person name="Gilbert J.A."/>
            <person name="Pupko T."/>
            <person name="Shuman H.A."/>
            <person name="Segal G."/>
        </authorList>
    </citation>
    <scope>NUCLEOTIDE SEQUENCE [LARGE SCALE GENOMIC DNA]</scope>
    <source>
        <strain evidence="2 3">PX-1-G2-E2</strain>
    </source>
</reference>
<dbReference type="RefSeq" id="WP_058453416.1">
    <property type="nucleotide sequence ID" value="NZ_CAAAIB010000019.1"/>
</dbReference>
<dbReference type="InterPro" id="IPR025296">
    <property type="entry name" value="DUF4158"/>
</dbReference>
<dbReference type="Proteomes" id="UP000054908">
    <property type="component" value="Unassembled WGS sequence"/>
</dbReference>
<organism evidence="2 3">
    <name type="scientific">Legionella maceachernii</name>
    <dbReference type="NCBI Taxonomy" id="466"/>
    <lineage>
        <taxon>Bacteria</taxon>
        <taxon>Pseudomonadati</taxon>
        <taxon>Pseudomonadota</taxon>
        <taxon>Gammaproteobacteria</taxon>
        <taxon>Legionellales</taxon>
        <taxon>Legionellaceae</taxon>
        <taxon>Legionella</taxon>
    </lineage>
</organism>
<dbReference type="OrthoDB" id="5292689at2"/>
<proteinExistence type="predicted"/>
<name>A0A0W0VWP6_9GAMM</name>
<dbReference type="Pfam" id="PF13700">
    <property type="entry name" value="DUF4158"/>
    <property type="match status" value="1"/>
</dbReference>
<dbReference type="STRING" id="466.Lmac_2738"/>
<protein>
    <recommendedName>
        <fullName evidence="1">DUF4158 domain-containing protein</fullName>
    </recommendedName>
</protein>
<dbReference type="EMBL" id="LNYL01000050">
    <property type="protein sequence ID" value="KTD24651.1"/>
    <property type="molecule type" value="Genomic_DNA"/>
</dbReference>
<feature type="domain" description="DUF4158" evidence="1">
    <location>
        <begin position="20"/>
        <end position="158"/>
    </location>
</feature>
<dbReference type="PATRIC" id="fig|466.6.peg.2923"/>
<evidence type="ECO:0000313" key="2">
    <source>
        <dbReference type="EMBL" id="KTD24651.1"/>
    </source>
</evidence>
<dbReference type="AlphaFoldDB" id="A0A0W0VWP6"/>
<accession>A0A0W0VWP6</accession>
<evidence type="ECO:0000313" key="3">
    <source>
        <dbReference type="Proteomes" id="UP000054908"/>
    </source>
</evidence>
<gene>
    <name evidence="2" type="ORF">Lmac_2738</name>
</gene>
<sequence>MSQQEVILALPESIIVQLATLPQQDRLTIQRCRGQHNRLGFAYQLMFAKVFNRFPNQVPLEIQSQILTFAVLQLGIKTELIDAYQKRQQTISEHQQQIRIYLNLANFDKDTMAQVMDFLFIEAQRIEHISILLAKTEQFLKEQNILQPARDTLERLIITQRQKARQFIYDKMLNHLTEIQCIALDNLLKVDENRLSLLQQLKQPPSQPSPKALIALTKKLELVETIGIAKIDTHWLNNNYQRTLTKYVMGYSAKRLRDLQPSYRYTAGNPPILSDAKSRGLSN</sequence>